<organism evidence="4 5">
    <name type="scientific">Jiella endophytica</name>
    <dbReference type="NCBI Taxonomy" id="2558362"/>
    <lineage>
        <taxon>Bacteria</taxon>
        <taxon>Pseudomonadati</taxon>
        <taxon>Pseudomonadota</taxon>
        <taxon>Alphaproteobacteria</taxon>
        <taxon>Hyphomicrobiales</taxon>
        <taxon>Aurantimonadaceae</taxon>
        <taxon>Jiella</taxon>
    </lineage>
</organism>
<dbReference type="InterPro" id="IPR037120">
    <property type="entry name" value="Haem_peroxidase_sf_animal"/>
</dbReference>
<protein>
    <recommendedName>
        <fullName evidence="6">Peroxidase</fullName>
    </recommendedName>
</protein>
<evidence type="ECO:0008006" key="6">
    <source>
        <dbReference type="Google" id="ProtNLM"/>
    </source>
</evidence>
<dbReference type="EMBL" id="SOZD01000009">
    <property type="protein sequence ID" value="TFF18385.1"/>
    <property type="molecule type" value="Genomic_DNA"/>
</dbReference>
<dbReference type="CDD" id="cd09819">
    <property type="entry name" value="An_peroxidase_bacterial_1"/>
    <property type="match status" value="1"/>
</dbReference>
<dbReference type="InterPro" id="IPR019791">
    <property type="entry name" value="Haem_peroxidase_animal"/>
</dbReference>
<comment type="caution">
    <text evidence="4">The sequence shown here is derived from an EMBL/GenBank/DDBJ whole genome shotgun (WGS) entry which is preliminary data.</text>
</comment>
<dbReference type="GO" id="GO:0004601">
    <property type="term" value="F:peroxidase activity"/>
    <property type="evidence" value="ECO:0007669"/>
    <property type="project" value="InterPro"/>
</dbReference>
<keyword evidence="2" id="KW-0964">Secreted</keyword>
<dbReference type="Proteomes" id="UP000298179">
    <property type="component" value="Unassembled WGS sequence"/>
</dbReference>
<dbReference type="AlphaFoldDB" id="A0A4Y8RAL6"/>
<evidence type="ECO:0000313" key="5">
    <source>
        <dbReference type="Proteomes" id="UP000298179"/>
    </source>
</evidence>
<evidence type="ECO:0000256" key="3">
    <source>
        <dbReference type="ARBA" id="ARBA00023180"/>
    </source>
</evidence>
<dbReference type="Gene3D" id="1.10.640.10">
    <property type="entry name" value="Haem peroxidase domain superfamily, animal type"/>
    <property type="match status" value="1"/>
</dbReference>
<dbReference type="PROSITE" id="PS50292">
    <property type="entry name" value="PEROXIDASE_3"/>
    <property type="match status" value="1"/>
</dbReference>
<dbReference type="SUPFAM" id="SSF48113">
    <property type="entry name" value="Heme-dependent peroxidases"/>
    <property type="match status" value="1"/>
</dbReference>
<gene>
    <name evidence="4" type="ORF">E3C22_21690</name>
</gene>
<dbReference type="Pfam" id="PF03098">
    <property type="entry name" value="An_peroxidase"/>
    <property type="match status" value="1"/>
</dbReference>
<dbReference type="InterPro" id="IPR010255">
    <property type="entry name" value="Haem_peroxidase_sf"/>
</dbReference>
<dbReference type="PANTHER" id="PTHR11475">
    <property type="entry name" value="OXIDASE/PEROXIDASE"/>
    <property type="match status" value="1"/>
</dbReference>
<keyword evidence="3" id="KW-0325">Glycoprotein</keyword>
<dbReference type="GO" id="GO:0005576">
    <property type="term" value="C:extracellular region"/>
    <property type="evidence" value="ECO:0007669"/>
    <property type="project" value="UniProtKB-SubCell"/>
</dbReference>
<dbReference type="OrthoDB" id="105077at2"/>
<evidence type="ECO:0000256" key="1">
    <source>
        <dbReference type="ARBA" id="ARBA00004613"/>
    </source>
</evidence>
<name>A0A4Y8RAL6_9HYPH</name>
<proteinExistence type="predicted"/>
<dbReference type="GO" id="GO:0006979">
    <property type="term" value="P:response to oxidative stress"/>
    <property type="evidence" value="ECO:0007669"/>
    <property type="project" value="InterPro"/>
</dbReference>
<evidence type="ECO:0000313" key="4">
    <source>
        <dbReference type="EMBL" id="TFF18385.1"/>
    </source>
</evidence>
<sequence length="628" mass="70335">MKSRLICCRQRYRSKGSTPDGLWRWRPAAAWTSDRTSPLRQTFEGIGCISDRQGYRPAPCMPIWSHESDSLSSDTGTSALRHCDVTAIYATLGFICNQESSPMPHGGTFENHVVAPRSKFYQGPFGRICSDLEPWFPPSVDPKKPNDLDDHLLAIAEKMLEADSVTPEEIAQDSGRIRDLENVFSSTTPAGYTYFGQFVDHDITFDPASSLMRENDPAGLLNHRTPRLDLDNVYGRGPDDSPYLYDRDDVVRDASGKEIVDKFLIGEIIEQRSGTPTPTGLPDLPRNGQGRALIGDMRNDENAMVSQLQLAFLKAHNALADRARAFGAANSFEAARKTLRWLYQWIVWHDFLARILRDDVRQEALKKESFGPSGQSLELGLKHVYSWKEMPFMPVEFAVAAYRYGHSMVRNSYQTNEPFRGFGNFAPIFDRSGDPADRDSRKDLSGFRAMQRTNIIQWDWFLPTQSSSGPFPQMARKIDSRMANALAFLRESGRNMNILAFRNLLRGVRFELPSGTSVARKFCIDPIDIDPSEDALWFYILKEAEIRERGEKLGPLGSTIVAAVFAGLLKGDPSSWVNSQPCWTPADDPLLEDGEDNKDSPGKWQLSSIIRIGGSPVSSADVEKLGSS</sequence>
<keyword evidence="5" id="KW-1185">Reference proteome</keyword>
<accession>A0A4Y8RAL6</accession>
<evidence type="ECO:0000256" key="2">
    <source>
        <dbReference type="ARBA" id="ARBA00022525"/>
    </source>
</evidence>
<comment type="subcellular location">
    <subcellularLocation>
        <location evidence="1">Secreted</location>
    </subcellularLocation>
</comment>
<dbReference type="PANTHER" id="PTHR11475:SF4">
    <property type="entry name" value="CHORION PEROXIDASE"/>
    <property type="match status" value="1"/>
</dbReference>
<reference evidence="4 5" key="1">
    <citation type="submission" date="2019-03" db="EMBL/GenBank/DDBJ databases">
        <title>Jiella endophytica sp. nov., a novel endophytic bacterium isolated from root of Ficus microcarpa Linn. f.</title>
        <authorList>
            <person name="Tuo L."/>
        </authorList>
    </citation>
    <scope>NUCLEOTIDE SEQUENCE [LARGE SCALE GENOMIC DNA]</scope>
    <source>
        <strain evidence="4 5">CBS5Q-3</strain>
    </source>
</reference>
<dbReference type="GO" id="GO:0020037">
    <property type="term" value="F:heme binding"/>
    <property type="evidence" value="ECO:0007669"/>
    <property type="project" value="InterPro"/>
</dbReference>